<dbReference type="EMBL" id="CP045997">
    <property type="protein sequence ID" value="QHV97958.1"/>
    <property type="molecule type" value="Genomic_DNA"/>
</dbReference>
<protein>
    <submittedName>
        <fullName evidence="1">Uncharacterized protein</fullName>
    </submittedName>
</protein>
<reference evidence="1 2" key="1">
    <citation type="submission" date="2019-11" db="EMBL/GenBank/DDBJ databases">
        <title>Spirosoma endbachense sp. nov., isolated from a natural salt meadow.</title>
        <authorList>
            <person name="Rojas J."/>
            <person name="Ambika Manirajan B."/>
            <person name="Ratering S."/>
            <person name="Suarez C."/>
            <person name="Geissler-Plaum R."/>
            <person name="Schnell S."/>
        </authorList>
    </citation>
    <scope>NUCLEOTIDE SEQUENCE [LARGE SCALE GENOMIC DNA]</scope>
    <source>
        <strain evidence="1 2">I-24</strain>
    </source>
</reference>
<sequence length="231" mass="24501">MKTSKFLYLLGVAIALFIAVVLPNEVAAMVQDVNVHDLTVQTPTLGLTALVSLANIDGSSEGSPNPGGMRKLYIIHAKDIVGVWPKLGDIVDGEITILPELVEDAGLAEYAFPDGTFSVTDATDGDPGYMSNKHMVGFNLAGFRKELTKEIQKHLNAGSVVIGQMNDDQYVVAGSSDNAIYIKSAFSSGGKGSDKRGYTCKGEQDGFMWGVTPLKTSLVATLPLLPLPEAP</sequence>
<keyword evidence="2" id="KW-1185">Reference proteome</keyword>
<gene>
    <name evidence="1" type="ORF">GJR95_24410</name>
</gene>
<dbReference type="RefSeq" id="WP_162388376.1">
    <property type="nucleotide sequence ID" value="NZ_CP045997.1"/>
</dbReference>
<name>A0A6P1W054_9BACT</name>
<proteinExistence type="predicted"/>
<dbReference type="KEGG" id="senf:GJR95_24410"/>
<accession>A0A6P1W054</accession>
<evidence type="ECO:0000313" key="2">
    <source>
        <dbReference type="Proteomes" id="UP000464577"/>
    </source>
</evidence>
<dbReference type="Proteomes" id="UP000464577">
    <property type="component" value="Chromosome"/>
</dbReference>
<evidence type="ECO:0000313" key="1">
    <source>
        <dbReference type="EMBL" id="QHV97958.1"/>
    </source>
</evidence>
<organism evidence="1 2">
    <name type="scientific">Spirosoma endbachense</name>
    <dbReference type="NCBI Taxonomy" id="2666025"/>
    <lineage>
        <taxon>Bacteria</taxon>
        <taxon>Pseudomonadati</taxon>
        <taxon>Bacteroidota</taxon>
        <taxon>Cytophagia</taxon>
        <taxon>Cytophagales</taxon>
        <taxon>Cytophagaceae</taxon>
        <taxon>Spirosoma</taxon>
    </lineage>
</organism>
<dbReference type="AlphaFoldDB" id="A0A6P1W054"/>